<protein>
    <submittedName>
        <fullName evidence="2">Uncharacterized protein</fullName>
    </submittedName>
</protein>
<organism evidence="2 3">
    <name type="scientific">Prorocentrum cordatum</name>
    <dbReference type="NCBI Taxonomy" id="2364126"/>
    <lineage>
        <taxon>Eukaryota</taxon>
        <taxon>Sar</taxon>
        <taxon>Alveolata</taxon>
        <taxon>Dinophyceae</taxon>
        <taxon>Prorocentrales</taxon>
        <taxon>Prorocentraceae</taxon>
        <taxon>Prorocentrum</taxon>
    </lineage>
</organism>
<name>A0ABN9U3R1_9DINO</name>
<evidence type="ECO:0000313" key="3">
    <source>
        <dbReference type="Proteomes" id="UP001189429"/>
    </source>
</evidence>
<proteinExistence type="predicted"/>
<comment type="caution">
    <text evidence="2">The sequence shown here is derived from an EMBL/GenBank/DDBJ whole genome shotgun (WGS) entry which is preliminary data.</text>
</comment>
<accession>A0ABN9U3R1</accession>
<gene>
    <name evidence="2" type="ORF">PCOR1329_LOCUS44942</name>
</gene>
<keyword evidence="3" id="KW-1185">Reference proteome</keyword>
<dbReference type="Proteomes" id="UP001189429">
    <property type="component" value="Unassembled WGS sequence"/>
</dbReference>
<evidence type="ECO:0000313" key="2">
    <source>
        <dbReference type="EMBL" id="CAK0853480.1"/>
    </source>
</evidence>
<sequence>MQKPSESERAQSSTAARALQPDPAHAEENDDDGDVQSHAGCPLPATARCTGGPRQLEQLTSAAQHASLSASSSVVVQLQAHPVLDLVILQGDVVLVDVVPLLDADLFPASAALGRD</sequence>
<dbReference type="EMBL" id="CAUYUJ010015398">
    <property type="protein sequence ID" value="CAK0853480.1"/>
    <property type="molecule type" value="Genomic_DNA"/>
</dbReference>
<feature type="region of interest" description="Disordered" evidence="1">
    <location>
        <begin position="1"/>
        <end position="52"/>
    </location>
</feature>
<evidence type="ECO:0000256" key="1">
    <source>
        <dbReference type="SAM" id="MobiDB-lite"/>
    </source>
</evidence>
<reference evidence="2" key="1">
    <citation type="submission" date="2023-10" db="EMBL/GenBank/DDBJ databases">
        <authorList>
            <person name="Chen Y."/>
            <person name="Shah S."/>
            <person name="Dougan E. K."/>
            <person name="Thang M."/>
            <person name="Chan C."/>
        </authorList>
    </citation>
    <scope>NUCLEOTIDE SEQUENCE [LARGE SCALE GENOMIC DNA]</scope>
</reference>